<dbReference type="EMBL" id="JAHRIQ010000584">
    <property type="protein sequence ID" value="MEQ2220749.1"/>
    <property type="molecule type" value="Genomic_DNA"/>
</dbReference>
<keyword evidence="1" id="KW-0732">Signal</keyword>
<sequence>MRCSLIWTLKTPHLAAQLVALLSCSKKVLGLTPGQVFLNGLYMFSSCMRVNVCAWMFVLCVSVLPCDGLAICPGCTLPLACRPLEIGTSSPATLYGRSGYRKWMDGRCLISA</sequence>
<evidence type="ECO:0000256" key="1">
    <source>
        <dbReference type="SAM" id="SignalP"/>
    </source>
</evidence>
<feature type="signal peptide" evidence="1">
    <location>
        <begin position="1"/>
        <end position="30"/>
    </location>
</feature>
<dbReference type="PROSITE" id="PS51257">
    <property type="entry name" value="PROKAR_LIPOPROTEIN"/>
    <property type="match status" value="1"/>
</dbReference>
<name>A0ABV0SJP0_9TELE</name>
<reference evidence="2 3" key="1">
    <citation type="submission" date="2021-06" db="EMBL/GenBank/DDBJ databases">
        <authorList>
            <person name="Palmer J.M."/>
        </authorList>
    </citation>
    <scope>NUCLEOTIDE SEQUENCE [LARGE SCALE GENOMIC DNA]</scope>
    <source>
        <strain evidence="3">if_2019</strain>
        <tissue evidence="2">Muscle</tissue>
    </source>
</reference>
<evidence type="ECO:0000313" key="2">
    <source>
        <dbReference type="EMBL" id="MEQ2220749.1"/>
    </source>
</evidence>
<proteinExistence type="predicted"/>
<evidence type="ECO:0008006" key="4">
    <source>
        <dbReference type="Google" id="ProtNLM"/>
    </source>
</evidence>
<organism evidence="2 3">
    <name type="scientific">Ilyodon furcidens</name>
    <name type="common">goldbreast splitfin</name>
    <dbReference type="NCBI Taxonomy" id="33524"/>
    <lineage>
        <taxon>Eukaryota</taxon>
        <taxon>Metazoa</taxon>
        <taxon>Chordata</taxon>
        <taxon>Craniata</taxon>
        <taxon>Vertebrata</taxon>
        <taxon>Euteleostomi</taxon>
        <taxon>Actinopterygii</taxon>
        <taxon>Neopterygii</taxon>
        <taxon>Teleostei</taxon>
        <taxon>Neoteleostei</taxon>
        <taxon>Acanthomorphata</taxon>
        <taxon>Ovalentaria</taxon>
        <taxon>Atherinomorphae</taxon>
        <taxon>Cyprinodontiformes</taxon>
        <taxon>Goodeidae</taxon>
        <taxon>Ilyodon</taxon>
    </lineage>
</organism>
<dbReference type="Proteomes" id="UP001482620">
    <property type="component" value="Unassembled WGS sequence"/>
</dbReference>
<keyword evidence="3" id="KW-1185">Reference proteome</keyword>
<comment type="caution">
    <text evidence="2">The sequence shown here is derived from an EMBL/GenBank/DDBJ whole genome shotgun (WGS) entry which is preliminary data.</text>
</comment>
<feature type="chain" id="PRO_5047300528" description="Secreted protein" evidence="1">
    <location>
        <begin position="31"/>
        <end position="112"/>
    </location>
</feature>
<gene>
    <name evidence="2" type="ORF">ILYODFUR_008605</name>
</gene>
<evidence type="ECO:0000313" key="3">
    <source>
        <dbReference type="Proteomes" id="UP001482620"/>
    </source>
</evidence>
<protein>
    <recommendedName>
        <fullName evidence="4">Secreted protein</fullName>
    </recommendedName>
</protein>
<accession>A0ABV0SJP0</accession>